<dbReference type="EMBL" id="DSDK01000869">
    <property type="protein sequence ID" value="HDR53000.1"/>
    <property type="molecule type" value="Genomic_DNA"/>
</dbReference>
<organism evidence="1">
    <name type="scientific">Mariniphaga anaerophila</name>
    <dbReference type="NCBI Taxonomy" id="1484053"/>
    <lineage>
        <taxon>Bacteria</taxon>
        <taxon>Pseudomonadati</taxon>
        <taxon>Bacteroidota</taxon>
        <taxon>Bacteroidia</taxon>
        <taxon>Marinilabiliales</taxon>
        <taxon>Prolixibacteraceae</taxon>
        <taxon>Mariniphaga</taxon>
    </lineage>
</organism>
<proteinExistence type="predicted"/>
<name>A0A831PLW8_9BACT</name>
<reference evidence="1" key="1">
    <citation type="journal article" date="2020" name="mSystems">
        <title>Genome- and Community-Level Interaction Insights into Carbon Utilization and Element Cycling Functions of Hydrothermarchaeota in Hydrothermal Sediment.</title>
        <authorList>
            <person name="Zhou Z."/>
            <person name="Liu Y."/>
            <person name="Xu W."/>
            <person name="Pan J."/>
            <person name="Luo Z.H."/>
            <person name="Li M."/>
        </authorList>
    </citation>
    <scope>NUCLEOTIDE SEQUENCE [LARGE SCALE GENOMIC DNA]</scope>
    <source>
        <strain evidence="1">SpSt-1217</strain>
    </source>
</reference>
<accession>A0A831PLW8</accession>
<gene>
    <name evidence="1" type="ORF">ENN90_15495</name>
</gene>
<comment type="caution">
    <text evidence="1">The sequence shown here is derived from an EMBL/GenBank/DDBJ whole genome shotgun (WGS) entry which is preliminary data.</text>
</comment>
<evidence type="ECO:0000313" key="1">
    <source>
        <dbReference type="EMBL" id="HDR53000.1"/>
    </source>
</evidence>
<protein>
    <submittedName>
        <fullName evidence="1">Uncharacterized protein</fullName>
    </submittedName>
</protein>
<dbReference type="Proteomes" id="UP000886047">
    <property type="component" value="Unassembled WGS sequence"/>
</dbReference>
<sequence>MENLVVENKKNQLILKLNKKGFNKEYLISLVKRLQVEELAQKSNFNSDILNIAEQINQEWWDNNKENFLKEVKK</sequence>
<dbReference type="AlphaFoldDB" id="A0A831PLW8"/>